<dbReference type="EMBL" id="AP017313">
    <property type="protein sequence ID" value="BAU55862.1"/>
    <property type="molecule type" value="Genomic_DNA"/>
</dbReference>
<sequence length="39" mass="4331">MGDIKKLKKVGIEPKTSLKQYLILPKKNFSTVGGTVLKE</sequence>
<gene>
    <name evidence="1" type="ORF">MgSA37_04054</name>
</gene>
<proteinExistence type="predicted"/>
<protein>
    <submittedName>
        <fullName evidence="1">Uncharacterized protein</fullName>
    </submittedName>
</protein>
<dbReference type="AlphaFoldDB" id="A0A0X8X694"/>
<dbReference type="KEGG" id="mgot:MgSA37_04054"/>
<organism evidence="1 2">
    <name type="scientific">Mucilaginibacter gotjawali</name>
    <dbReference type="NCBI Taxonomy" id="1550579"/>
    <lineage>
        <taxon>Bacteria</taxon>
        <taxon>Pseudomonadati</taxon>
        <taxon>Bacteroidota</taxon>
        <taxon>Sphingobacteriia</taxon>
        <taxon>Sphingobacteriales</taxon>
        <taxon>Sphingobacteriaceae</taxon>
        <taxon>Mucilaginibacter</taxon>
    </lineage>
</organism>
<evidence type="ECO:0000313" key="2">
    <source>
        <dbReference type="Proteomes" id="UP000218263"/>
    </source>
</evidence>
<dbReference type="Proteomes" id="UP000218263">
    <property type="component" value="Chromosome"/>
</dbReference>
<keyword evidence="2" id="KW-1185">Reference proteome</keyword>
<name>A0A0X8X694_9SPHI</name>
<accession>A0A0X8X694</accession>
<reference evidence="1 2" key="1">
    <citation type="submission" date="2015-12" db="EMBL/GenBank/DDBJ databases">
        <title>Genome sequence of Mucilaginibacter gotjawali.</title>
        <authorList>
            <person name="Lee J.S."/>
            <person name="Lee K.C."/>
            <person name="Kim K.K."/>
            <person name="Lee B.W."/>
        </authorList>
    </citation>
    <scope>NUCLEOTIDE SEQUENCE [LARGE SCALE GENOMIC DNA]</scope>
    <source>
        <strain evidence="1 2">SA3-7</strain>
    </source>
</reference>
<evidence type="ECO:0000313" key="1">
    <source>
        <dbReference type="EMBL" id="BAU55862.1"/>
    </source>
</evidence>